<dbReference type="Proteomes" id="UP001165289">
    <property type="component" value="Unassembled WGS sequence"/>
</dbReference>
<feature type="compositionally biased region" description="Low complexity" evidence="6">
    <location>
        <begin position="18"/>
        <end position="55"/>
    </location>
</feature>
<dbReference type="AlphaFoldDB" id="A0AAV7KI24"/>
<comment type="subcellular location">
    <subcellularLocation>
        <location evidence="1">Membrane</location>
    </subcellularLocation>
</comment>
<dbReference type="PANTHER" id="PTHR14948:SF25">
    <property type="entry name" value="DUF4190 DOMAIN-CONTAINING PROTEIN"/>
    <property type="match status" value="1"/>
</dbReference>
<evidence type="ECO:0000313" key="8">
    <source>
        <dbReference type="EMBL" id="KAI6659771.1"/>
    </source>
</evidence>
<keyword evidence="9" id="KW-1185">Reference proteome</keyword>
<name>A0AAV7KI24_9METZ</name>
<feature type="transmembrane region" description="Helical" evidence="7">
    <location>
        <begin position="128"/>
        <end position="156"/>
    </location>
</feature>
<comment type="caution">
    <text evidence="8">The sequence shown here is derived from an EMBL/GenBank/DDBJ whole genome shotgun (WGS) entry which is preliminary data.</text>
</comment>
<dbReference type="InterPro" id="IPR051423">
    <property type="entry name" value="CD225/Dispanin"/>
</dbReference>
<feature type="transmembrane region" description="Helical" evidence="7">
    <location>
        <begin position="76"/>
        <end position="107"/>
    </location>
</feature>
<dbReference type="PANTHER" id="PTHR14948">
    <property type="entry name" value="NG5"/>
    <property type="match status" value="1"/>
</dbReference>
<feature type="region of interest" description="Disordered" evidence="6">
    <location>
        <begin position="1"/>
        <end position="55"/>
    </location>
</feature>
<evidence type="ECO:0000256" key="4">
    <source>
        <dbReference type="ARBA" id="ARBA00022989"/>
    </source>
</evidence>
<gene>
    <name evidence="8" type="ORF">LOD99_10660</name>
</gene>
<evidence type="ECO:0000256" key="7">
    <source>
        <dbReference type="SAM" id="Phobius"/>
    </source>
</evidence>
<protein>
    <recommendedName>
        <fullName evidence="10">DUF4190 domain-containing protein</fullName>
    </recommendedName>
</protein>
<keyword evidence="5 7" id="KW-0472">Membrane</keyword>
<evidence type="ECO:0008006" key="10">
    <source>
        <dbReference type="Google" id="ProtNLM"/>
    </source>
</evidence>
<dbReference type="Pfam" id="PF04505">
    <property type="entry name" value="CD225"/>
    <property type="match status" value="1"/>
</dbReference>
<dbReference type="GO" id="GO:0016020">
    <property type="term" value="C:membrane"/>
    <property type="evidence" value="ECO:0007669"/>
    <property type="project" value="UniProtKB-SubCell"/>
</dbReference>
<accession>A0AAV7KI24</accession>
<dbReference type="EMBL" id="JAKMXF010000050">
    <property type="protein sequence ID" value="KAI6659771.1"/>
    <property type="molecule type" value="Genomic_DNA"/>
</dbReference>
<evidence type="ECO:0000256" key="5">
    <source>
        <dbReference type="ARBA" id="ARBA00023136"/>
    </source>
</evidence>
<evidence type="ECO:0000256" key="6">
    <source>
        <dbReference type="SAM" id="MobiDB-lite"/>
    </source>
</evidence>
<reference evidence="8 9" key="1">
    <citation type="journal article" date="2023" name="BMC Biol.">
        <title>The compact genome of the sponge Oopsacas minuta (Hexactinellida) is lacking key metazoan core genes.</title>
        <authorList>
            <person name="Santini S."/>
            <person name="Schenkelaars Q."/>
            <person name="Jourda C."/>
            <person name="Duchesne M."/>
            <person name="Belahbib H."/>
            <person name="Rocher C."/>
            <person name="Selva M."/>
            <person name="Riesgo A."/>
            <person name="Vervoort M."/>
            <person name="Leys S.P."/>
            <person name="Kodjabachian L."/>
            <person name="Le Bivic A."/>
            <person name="Borchiellini C."/>
            <person name="Claverie J.M."/>
            <person name="Renard E."/>
        </authorList>
    </citation>
    <scope>NUCLEOTIDE SEQUENCE [LARGE SCALE GENOMIC DNA]</scope>
    <source>
        <strain evidence="8">SPO-2</strain>
    </source>
</reference>
<comment type="similarity">
    <text evidence="2">Belongs to the CD225/Dispanin family.</text>
</comment>
<evidence type="ECO:0000256" key="1">
    <source>
        <dbReference type="ARBA" id="ARBA00004370"/>
    </source>
</evidence>
<evidence type="ECO:0000256" key="3">
    <source>
        <dbReference type="ARBA" id="ARBA00022692"/>
    </source>
</evidence>
<keyword evidence="3 7" id="KW-0812">Transmembrane</keyword>
<proteinExistence type="inferred from homology"/>
<sequence length="161" mass="17916">MDTETLLPTKEHPPAYEPTAPVQQTQPTQPTAPQGYYAGQQHQQHQQQPQQVHQQPYYQYQGHETQPPYNQPQQTVITGCLWCVAFTSLLCCPIFGILALIFAFAGYDNEKRFEYERARQNAKLVKVFGGFAIGLGLSSLVFSLVVVVVQFIIVAASAASS</sequence>
<evidence type="ECO:0000256" key="2">
    <source>
        <dbReference type="ARBA" id="ARBA00006843"/>
    </source>
</evidence>
<organism evidence="8 9">
    <name type="scientific">Oopsacas minuta</name>
    <dbReference type="NCBI Taxonomy" id="111878"/>
    <lineage>
        <taxon>Eukaryota</taxon>
        <taxon>Metazoa</taxon>
        <taxon>Porifera</taxon>
        <taxon>Hexactinellida</taxon>
        <taxon>Hexasterophora</taxon>
        <taxon>Lyssacinosida</taxon>
        <taxon>Leucopsacidae</taxon>
        <taxon>Oopsacas</taxon>
    </lineage>
</organism>
<keyword evidence="4 7" id="KW-1133">Transmembrane helix</keyword>
<evidence type="ECO:0000313" key="9">
    <source>
        <dbReference type="Proteomes" id="UP001165289"/>
    </source>
</evidence>
<dbReference type="InterPro" id="IPR007593">
    <property type="entry name" value="CD225/Dispanin_fam"/>
</dbReference>